<feature type="transmembrane region" description="Helical" evidence="1">
    <location>
        <begin position="212"/>
        <end position="237"/>
    </location>
</feature>
<organism evidence="2 3">
    <name type="scientific">Fusibacter tunisiensis</name>
    <dbReference type="NCBI Taxonomy" id="1008308"/>
    <lineage>
        <taxon>Bacteria</taxon>
        <taxon>Bacillati</taxon>
        <taxon>Bacillota</taxon>
        <taxon>Clostridia</taxon>
        <taxon>Eubacteriales</taxon>
        <taxon>Eubacteriales Family XII. Incertae Sedis</taxon>
        <taxon>Fusibacter</taxon>
    </lineage>
</organism>
<comment type="caution">
    <text evidence="2">The sequence shown here is derived from an EMBL/GenBank/DDBJ whole genome shotgun (WGS) entry which is preliminary data.</text>
</comment>
<dbReference type="Proteomes" id="UP000767854">
    <property type="component" value="Unassembled WGS sequence"/>
</dbReference>
<name>A0ABS2MNB7_9FIRM</name>
<evidence type="ECO:0000256" key="1">
    <source>
        <dbReference type="SAM" id="Phobius"/>
    </source>
</evidence>
<feature type="transmembrane region" description="Helical" evidence="1">
    <location>
        <begin position="45"/>
        <end position="62"/>
    </location>
</feature>
<gene>
    <name evidence="2" type="ORF">JOC49_000403</name>
</gene>
<feature type="transmembrane region" description="Helical" evidence="1">
    <location>
        <begin position="129"/>
        <end position="149"/>
    </location>
</feature>
<evidence type="ECO:0000313" key="2">
    <source>
        <dbReference type="EMBL" id="MBM7560889.1"/>
    </source>
</evidence>
<feature type="transmembrane region" description="Helical" evidence="1">
    <location>
        <begin position="98"/>
        <end position="117"/>
    </location>
</feature>
<evidence type="ECO:0000313" key="3">
    <source>
        <dbReference type="Proteomes" id="UP000767854"/>
    </source>
</evidence>
<feature type="transmembrane region" description="Helical" evidence="1">
    <location>
        <begin position="393"/>
        <end position="413"/>
    </location>
</feature>
<feature type="transmembrane region" description="Helical" evidence="1">
    <location>
        <begin position="12"/>
        <end position="33"/>
    </location>
</feature>
<keyword evidence="1" id="KW-0812">Transmembrane</keyword>
<reference evidence="2 3" key="1">
    <citation type="submission" date="2021-01" db="EMBL/GenBank/DDBJ databases">
        <title>Genomic Encyclopedia of Type Strains, Phase IV (KMG-IV): sequencing the most valuable type-strain genomes for metagenomic binning, comparative biology and taxonomic classification.</title>
        <authorList>
            <person name="Goeker M."/>
        </authorList>
    </citation>
    <scope>NUCLEOTIDE SEQUENCE [LARGE SCALE GENOMIC DNA]</scope>
    <source>
        <strain evidence="2 3">DSM 24436</strain>
    </source>
</reference>
<accession>A0ABS2MNB7</accession>
<feature type="transmembrane region" description="Helical" evidence="1">
    <location>
        <begin position="296"/>
        <end position="315"/>
    </location>
</feature>
<feature type="transmembrane region" description="Helical" evidence="1">
    <location>
        <begin position="343"/>
        <end position="362"/>
    </location>
</feature>
<keyword evidence="1" id="KW-1133">Transmembrane helix</keyword>
<keyword evidence="3" id="KW-1185">Reference proteome</keyword>
<protein>
    <recommendedName>
        <fullName evidence="4">Oligosaccharide repeat unit polymerase</fullName>
    </recommendedName>
</protein>
<feature type="transmembrane region" description="Helical" evidence="1">
    <location>
        <begin position="242"/>
        <end position="261"/>
    </location>
</feature>
<evidence type="ECO:0008006" key="4">
    <source>
        <dbReference type="Google" id="ProtNLM"/>
    </source>
</evidence>
<dbReference type="EMBL" id="JAFBDT010000002">
    <property type="protein sequence ID" value="MBM7560889.1"/>
    <property type="molecule type" value="Genomic_DNA"/>
</dbReference>
<sequence length="419" mass="48079">MLIIKKRSIVAFFSLLIYKIIIDIFYVFFIHKYYEYMGFSLDYNAYKYLSSLFIFVILFVFIPKDQNKPSSIFLQLHLIIMFIPMLTIYAFMNKPNGFMLANVLALLLQCILIKLIPNIKIVRIKNSKRLLYLIIVSITIFVYTSMFRANGLPSLSTMNILNVYDVRSVVTYPFLMNYLVPWQAKVINPFLITIAYLKGSKKFLAVSIALQIVIYMITAHKAFLFIPVAIIIVCWLLKKVDFFKLSTALASSVSFIILIHYFVSKSLLIPSIFIRRFLLVPAHIKFSYYDFFSSNPYMYFSLGILGNIFGITYPYDVNIANLIGEVYYNSPDMWTNTGYLADAYANMGYFGMFIISILFVFVLKTIDSLSVKVGKELVVGLSLFSILALNDGAFLTTLLTGGLLFLIVILFLYSNNMGD</sequence>
<feature type="transmembrane region" description="Helical" evidence="1">
    <location>
        <begin position="74"/>
        <end position="92"/>
    </location>
</feature>
<keyword evidence="1" id="KW-0472">Membrane</keyword>
<proteinExistence type="predicted"/>
<dbReference type="RefSeq" id="WP_204661677.1">
    <property type="nucleotide sequence ID" value="NZ_JAFBDT010000002.1"/>
</dbReference>